<dbReference type="GO" id="GO:0003824">
    <property type="term" value="F:catalytic activity"/>
    <property type="evidence" value="ECO:0007669"/>
    <property type="project" value="InterPro"/>
</dbReference>
<dbReference type="InterPro" id="IPR058240">
    <property type="entry name" value="rSAM_sf"/>
</dbReference>
<dbReference type="InterPro" id="IPR013785">
    <property type="entry name" value="Aldolase_TIM"/>
</dbReference>
<evidence type="ECO:0000256" key="3">
    <source>
        <dbReference type="ARBA" id="ARBA00022691"/>
    </source>
</evidence>
<dbReference type="CDD" id="cd21109">
    <property type="entry name" value="SPASM"/>
    <property type="match status" value="1"/>
</dbReference>
<feature type="domain" description="Radical SAM core" evidence="7">
    <location>
        <begin position="39"/>
        <end position="246"/>
    </location>
</feature>
<dbReference type="InterPro" id="IPR007197">
    <property type="entry name" value="rSAM"/>
</dbReference>
<dbReference type="InterPro" id="IPR050377">
    <property type="entry name" value="Radical_SAM_PqqE_MftC-like"/>
</dbReference>
<comment type="caution">
    <text evidence="8">The sequence shown here is derived from an EMBL/GenBank/DDBJ whole genome shotgun (WGS) entry which is preliminary data.</text>
</comment>
<dbReference type="EMBL" id="DTGZ01000065">
    <property type="protein sequence ID" value="HGV97328.1"/>
    <property type="molecule type" value="Genomic_DNA"/>
</dbReference>
<evidence type="ECO:0000256" key="4">
    <source>
        <dbReference type="ARBA" id="ARBA00022723"/>
    </source>
</evidence>
<keyword evidence="3" id="KW-0949">S-adenosyl-L-methionine</keyword>
<dbReference type="PANTHER" id="PTHR11228:SF7">
    <property type="entry name" value="PQQA PEPTIDE CYCLASE"/>
    <property type="match status" value="1"/>
</dbReference>
<gene>
    <name evidence="8" type="ORF">ENV60_03410</name>
</gene>
<keyword evidence="4" id="KW-0479">Metal-binding</keyword>
<proteinExistence type="predicted"/>
<evidence type="ECO:0000259" key="7">
    <source>
        <dbReference type="PROSITE" id="PS51918"/>
    </source>
</evidence>
<dbReference type="GO" id="GO:0046872">
    <property type="term" value="F:metal ion binding"/>
    <property type="evidence" value="ECO:0007669"/>
    <property type="project" value="UniProtKB-KW"/>
</dbReference>
<evidence type="ECO:0000256" key="6">
    <source>
        <dbReference type="ARBA" id="ARBA00023014"/>
    </source>
</evidence>
<dbReference type="SFLD" id="SFLDS00029">
    <property type="entry name" value="Radical_SAM"/>
    <property type="match status" value="1"/>
</dbReference>
<dbReference type="InterPro" id="IPR034391">
    <property type="entry name" value="AdoMet-like_SPASM_containing"/>
</dbReference>
<dbReference type="Pfam" id="PF04055">
    <property type="entry name" value="Radical_SAM"/>
    <property type="match status" value="1"/>
</dbReference>
<sequence>MSSPLRKIHLALLDPYHLPYILMHKMGTQAGYHLLKTISFPPETVNIYPTFRCNLKCKMCFEKFTKIAQELKIEDWRRIIIEVKKFKPRIHISGGEPFLYPEIISLIEFIRKNHLFLHITTNGTDLYNFAKELVTLQVNRIDISIDGPGEIHDRLRGVKGSFEKIIKGLEVLKKYKKGRHRPVIKFNSIINLKNPGVMKEIVDVAQIYGVKSIQFIYPLFLSKESIESHGVFLKKNLNQKINYWLRADSYKPEIEDFRIIHKKIIDLLKGSGKIEIKIFPAFDVFQFKSYYTSAEEFNEIYKGRCRAPWSTATILPDGSIESCPDYIIGKAGKESFLKIWNNNLMAKLRKLIRDNRFFSVCRACCFFINDSGNTVRFYPSQICVNQK</sequence>
<evidence type="ECO:0000256" key="1">
    <source>
        <dbReference type="ARBA" id="ARBA00001966"/>
    </source>
</evidence>
<organism evidence="8">
    <name type="scientific">candidate division WOR-3 bacterium</name>
    <dbReference type="NCBI Taxonomy" id="2052148"/>
    <lineage>
        <taxon>Bacteria</taxon>
        <taxon>Bacteria division WOR-3</taxon>
    </lineage>
</organism>
<keyword evidence="2" id="KW-0004">4Fe-4S</keyword>
<evidence type="ECO:0000256" key="2">
    <source>
        <dbReference type="ARBA" id="ARBA00022485"/>
    </source>
</evidence>
<dbReference type="PROSITE" id="PS51918">
    <property type="entry name" value="RADICAL_SAM"/>
    <property type="match status" value="1"/>
</dbReference>
<comment type="cofactor">
    <cofactor evidence="1">
        <name>[4Fe-4S] cluster</name>
        <dbReference type="ChEBI" id="CHEBI:49883"/>
    </cofactor>
</comment>
<dbReference type="AlphaFoldDB" id="A0A7C4TB45"/>
<dbReference type="SFLD" id="SFLDG01067">
    <property type="entry name" value="SPASM/twitch_domain_containing"/>
    <property type="match status" value="1"/>
</dbReference>
<evidence type="ECO:0000313" key="8">
    <source>
        <dbReference type="EMBL" id="HGV97328.1"/>
    </source>
</evidence>
<dbReference type="GO" id="GO:0051536">
    <property type="term" value="F:iron-sulfur cluster binding"/>
    <property type="evidence" value="ECO:0007669"/>
    <property type="project" value="UniProtKB-KW"/>
</dbReference>
<reference evidence="8" key="1">
    <citation type="journal article" date="2020" name="mSystems">
        <title>Genome- and Community-Level Interaction Insights into Carbon Utilization and Element Cycling Functions of Hydrothermarchaeota in Hydrothermal Sediment.</title>
        <authorList>
            <person name="Zhou Z."/>
            <person name="Liu Y."/>
            <person name="Xu W."/>
            <person name="Pan J."/>
            <person name="Luo Z.H."/>
            <person name="Li M."/>
        </authorList>
    </citation>
    <scope>NUCLEOTIDE SEQUENCE [LARGE SCALE GENOMIC DNA]</scope>
    <source>
        <strain evidence="8">SpSt-774</strain>
    </source>
</reference>
<protein>
    <submittedName>
        <fullName evidence="8">Radical SAM protein</fullName>
    </submittedName>
</protein>
<dbReference type="Gene3D" id="3.20.20.70">
    <property type="entry name" value="Aldolase class I"/>
    <property type="match status" value="2"/>
</dbReference>
<dbReference type="SUPFAM" id="SSF102114">
    <property type="entry name" value="Radical SAM enzymes"/>
    <property type="match status" value="1"/>
</dbReference>
<dbReference type="PANTHER" id="PTHR11228">
    <property type="entry name" value="RADICAL SAM DOMAIN PROTEIN"/>
    <property type="match status" value="1"/>
</dbReference>
<accession>A0A7C4TB45</accession>
<dbReference type="InterPro" id="IPR023885">
    <property type="entry name" value="4Fe4S-binding_SPASM_dom"/>
</dbReference>
<dbReference type="CDD" id="cd01335">
    <property type="entry name" value="Radical_SAM"/>
    <property type="match status" value="1"/>
</dbReference>
<evidence type="ECO:0000256" key="5">
    <source>
        <dbReference type="ARBA" id="ARBA00023004"/>
    </source>
</evidence>
<keyword evidence="5" id="KW-0408">Iron</keyword>
<keyword evidence="6" id="KW-0411">Iron-sulfur</keyword>
<dbReference type="SFLD" id="SFLDG01387">
    <property type="entry name" value="BtrN-like_SPASM_domain_contain"/>
    <property type="match status" value="1"/>
</dbReference>
<name>A0A7C4TB45_UNCW3</name>
<dbReference type="Pfam" id="PF13186">
    <property type="entry name" value="SPASM"/>
    <property type="match status" value="1"/>
</dbReference>